<feature type="binding site" evidence="7">
    <location>
        <begin position="253"/>
        <end position="256"/>
    </location>
    <ligand>
        <name>GTP</name>
        <dbReference type="ChEBI" id="CHEBI:37565"/>
    </ligand>
</feature>
<organism evidence="11 14">
    <name type="scientific">Ruthenibacterium lactatiformans</name>
    <dbReference type="NCBI Taxonomy" id="1550024"/>
    <lineage>
        <taxon>Bacteria</taxon>
        <taxon>Bacillati</taxon>
        <taxon>Bacillota</taxon>
        <taxon>Clostridia</taxon>
        <taxon>Eubacteriales</taxon>
        <taxon>Oscillospiraceae</taxon>
        <taxon>Ruthenibacterium</taxon>
    </lineage>
</organism>
<evidence type="ECO:0000256" key="7">
    <source>
        <dbReference type="PIRSR" id="PIRSR006809-1"/>
    </source>
</evidence>
<feature type="binding site" evidence="7">
    <location>
        <begin position="231"/>
        <end position="235"/>
    </location>
    <ligand>
        <name>GTP</name>
        <dbReference type="ChEBI" id="CHEBI:37565"/>
    </ligand>
</feature>
<proteinExistence type="inferred from homology"/>
<reference evidence="11" key="1">
    <citation type="submission" date="2015-02" db="EMBL/GenBank/DDBJ databases">
        <title>A novel member of the family Ruminococcaceae isolated from human feces.</title>
        <authorList>
            <person name="Shkoporov A.N."/>
            <person name="Chaplin A.V."/>
            <person name="Motuzova O.V."/>
            <person name="Kafarskaia L.I."/>
            <person name="Khokhlova E.V."/>
            <person name="Efimov B.A."/>
        </authorList>
    </citation>
    <scope>NUCLEOTIDE SEQUENCE [LARGE SCALE GENOMIC DNA]</scope>
    <source>
        <strain evidence="11">585-1</strain>
    </source>
</reference>
<dbReference type="Pfam" id="PF01926">
    <property type="entry name" value="MMR_HSR1"/>
    <property type="match status" value="1"/>
</dbReference>
<dbReference type="InterPro" id="IPR045498">
    <property type="entry name" value="HflX_C"/>
</dbReference>
<dbReference type="NCBIfam" id="TIGR03156">
    <property type="entry name" value="GTP_HflX"/>
    <property type="match status" value="1"/>
</dbReference>
<feature type="binding site" evidence="8">
    <location>
        <position position="233"/>
    </location>
    <ligand>
        <name>Mg(2+)</name>
        <dbReference type="ChEBI" id="CHEBI:18420"/>
    </ligand>
</feature>
<evidence type="ECO:0000313" key="14">
    <source>
        <dbReference type="Proteomes" id="UP000032483"/>
    </source>
</evidence>
<keyword evidence="9" id="KW-0175">Coiled coil</keyword>
<comment type="subcellular location">
    <subcellularLocation>
        <location evidence="6">Cytoplasm</location>
    </subcellularLocation>
    <text evidence="6">May associate with membranes.</text>
</comment>
<dbReference type="EMBL" id="JXXK01000007">
    <property type="protein sequence ID" value="KJF40392.1"/>
    <property type="molecule type" value="Genomic_DNA"/>
</dbReference>
<dbReference type="RefSeq" id="WP_050005023.1">
    <property type="nucleotide sequence ID" value="NZ_CAOJUJ010000035.1"/>
</dbReference>
<dbReference type="PANTHER" id="PTHR10229:SF0">
    <property type="entry name" value="GTP-BINDING PROTEIN 6-RELATED"/>
    <property type="match status" value="1"/>
</dbReference>
<evidence type="ECO:0000259" key="10">
    <source>
        <dbReference type="PROSITE" id="PS51705"/>
    </source>
</evidence>
<accession>A0A0D8J0F2</accession>
<evidence type="ECO:0000313" key="15">
    <source>
        <dbReference type="Proteomes" id="UP000449193"/>
    </source>
</evidence>
<dbReference type="EMBL" id="WMZR01000001">
    <property type="protein sequence ID" value="MTS50029.1"/>
    <property type="molecule type" value="Genomic_DNA"/>
</dbReference>
<dbReference type="GeneID" id="42856380"/>
<dbReference type="InterPro" id="IPR042108">
    <property type="entry name" value="GTPase_HflX_N_sf"/>
</dbReference>
<evidence type="ECO:0000256" key="6">
    <source>
        <dbReference type="HAMAP-Rule" id="MF_00900"/>
    </source>
</evidence>
<evidence type="ECO:0000313" key="13">
    <source>
        <dbReference type="EMBL" id="MTS50029.1"/>
    </source>
</evidence>
<dbReference type="InterPro" id="IPR030394">
    <property type="entry name" value="G_HFLX_dom"/>
</dbReference>
<dbReference type="InterPro" id="IPR016496">
    <property type="entry name" value="GTPase_HflX"/>
</dbReference>
<dbReference type="InterPro" id="IPR032305">
    <property type="entry name" value="GTP-bd_M"/>
</dbReference>
<keyword evidence="2 8" id="KW-0479">Metal-binding</keyword>
<evidence type="ECO:0000256" key="8">
    <source>
        <dbReference type="PIRSR" id="PIRSR006809-2"/>
    </source>
</evidence>
<evidence type="ECO:0000313" key="16">
    <source>
        <dbReference type="Proteomes" id="UP000472755"/>
    </source>
</evidence>
<dbReference type="PRINTS" id="PR00326">
    <property type="entry name" value="GTP1OBG"/>
</dbReference>
<evidence type="ECO:0000256" key="1">
    <source>
        <dbReference type="ARBA" id="ARBA00022490"/>
    </source>
</evidence>
<dbReference type="InterPro" id="IPR006073">
    <property type="entry name" value="GTP-bd"/>
</dbReference>
<feature type="coiled-coil region" evidence="9">
    <location>
        <begin position="166"/>
        <end position="193"/>
    </location>
</feature>
<dbReference type="PIRSF" id="PIRSF006809">
    <property type="entry name" value="GTP-binding_hflX_prd"/>
    <property type="match status" value="1"/>
</dbReference>
<keyword evidence="1 6" id="KW-0963">Cytoplasm</keyword>
<keyword evidence="5 6" id="KW-0342">GTP-binding</keyword>
<dbReference type="HAMAP" id="MF_00900">
    <property type="entry name" value="GTPase_HflX"/>
    <property type="match status" value="1"/>
</dbReference>
<dbReference type="InterPro" id="IPR027417">
    <property type="entry name" value="P-loop_NTPase"/>
</dbReference>
<evidence type="ECO:0000313" key="12">
    <source>
        <dbReference type="EMBL" id="MTS27885.1"/>
    </source>
</evidence>
<dbReference type="Gene3D" id="6.10.250.2860">
    <property type="match status" value="1"/>
</dbReference>
<sequence>MTEEPIKVVLFAADCGGYDIERSMEELAALAQANGMEAVAEVVQKRETPEAATFLGEGRLAEGRMLCINLGAECAVFDAELSGSQIRNLEELLEVQVIDRTMLILEIFASRAVTNEGKLQTELATLQYRLPRLAGLGASLSRQGGGGGGGAGARRGAGESKLEYDRRHVRRRIDALRERLEELERRRAETRKSREKSGVPVVALVGYTNVGKSSLLNRLCGAQVLEADMLFATLDPTARRLTLPSGLACVAVDTVGFVSRLPHNLVQAFKSTLEEAAFADVILKVCDASDPEAAAQLAVTDDVLGELGCGDIPQIVVYNKCDRVENAALFDTSAVRTSAVTGEGLDALLARLDAALAGRVRRIAVLLPYDKLGEATPMRENGTVLTEEYRPEGVYLEGIVKTMDLHRFTPYLV</sequence>
<comment type="subunit">
    <text evidence="6">Monomer. Associates with the 50S ribosomal subunit.</text>
</comment>
<evidence type="ECO:0000256" key="9">
    <source>
        <dbReference type="SAM" id="Coils"/>
    </source>
</evidence>
<dbReference type="GO" id="GO:0043022">
    <property type="term" value="F:ribosome binding"/>
    <property type="evidence" value="ECO:0007669"/>
    <property type="project" value="TreeGrafter"/>
</dbReference>
<name>A0A0D8J0F2_9FIRM</name>
<keyword evidence="14" id="KW-1185">Reference proteome</keyword>
<dbReference type="AlphaFoldDB" id="A0A0D8J0F2"/>
<dbReference type="EMBL" id="WMZU01000017">
    <property type="protein sequence ID" value="MTS27885.1"/>
    <property type="molecule type" value="Genomic_DNA"/>
</dbReference>
<dbReference type="GO" id="GO:0005737">
    <property type="term" value="C:cytoplasm"/>
    <property type="evidence" value="ECO:0007669"/>
    <property type="project" value="UniProtKB-SubCell"/>
</dbReference>
<comment type="function">
    <text evidence="6">GTPase that associates with the 50S ribosomal subunit and may have a role during protein synthesis or ribosome biogenesis.</text>
</comment>
<keyword evidence="3 6" id="KW-0547">Nucleotide-binding</keyword>
<evidence type="ECO:0000256" key="3">
    <source>
        <dbReference type="ARBA" id="ARBA00022741"/>
    </source>
</evidence>
<dbReference type="Proteomes" id="UP000032483">
    <property type="component" value="Unassembled WGS sequence"/>
</dbReference>
<dbReference type="Proteomes" id="UP000449193">
    <property type="component" value="Unassembled WGS sequence"/>
</dbReference>
<evidence type="ECO:0000313" key="11">
    <source>
        <dbReference type="EMBL" id="KJF40392.1"/>
    </source>
</evidence>
<comment type="similarity">
    <text evidence="6">Belongs to the TRAFAC class OBG-HflX-like GTPase superfamily. HflX GTPase family.</text>
</comment>
<feature type="domain" description="Hflx-type G" evidence="10">
    <location>
        <begin position="200"/>
        <end position="360"/>
    </location>
</feature>
<dbReference type="PANTHER" id="PTHR10229">
    <property type="entry name" value="GTP-BINDING PROTEIN HFLX"/>
    <property type="match status" value="1"/>
</dbReference>
<reference evidence="15 16" key="2">
    <citation type="journal article" date="2019" name="Nat. Med.">
        <title>A library of human gut bacterial isolates paired with longitudinal multiomics data enables mechanistic microbiome research.</title>
        <authorList>
            <person name="Poyet M."/>
            <person name="Groussin M."/>
            <person name="Gibbons S.M."/>
            <person name="Avila-Pacheco J."/>
            <person name="Jiang X."/>
            <person name="Kearney S.M."/>
            <person name="Perrotta A.R."/>
            <person name="Berdy B."/>
            <person name="Zhao S."/>
            <person name="Lieberman T.D."/>
            <person name="Swanson P.K."/>
            <person name="Smith M."/>
            <person name="Roesemann S."/>
            <person name="Alexander J.E."/>
            <person name="Rich S.A."/>
            <person name="Livny J."/>
            <person name="Vlamakis H."/>
            <person name="Clish C."/>
            <person name="Bullock K."/>
            <person name="Deik A."/>
            <person name="Scott J."/>
            <person name="Pierce K.A."/>
            <person name="Xavier R.J."/>
            <person name="Alm E.J."/>
        </authorList>
    </citation>
    <scope>NUCLEOTIDE SEQUENCE [LARGE SCALE GENOMIC DNA]</scope>
    <source>
        <strain evidence="12 16">BIOML-A4</strain>
        <strain evidence="13 15">BIOML-A7</strain>
    </source>
</reference>
<dbReference type="PATRIC" id="fig|1550024.3.peg.1599"/>
<dbReference type="Pfam" id="PF19275">
    <property type="entry name" value="HflX_C"/>
    <property type="match status" value="1"/>
</dbReference>
<dbReference type="Pfam" id="PF16360">
    <property type="entry name" value="GTP-bdg_M"/>
    <property type="match status" value="1"/>
</dbReference>
<dbReference type="GO" id="GO:0003924">
    <property type="term" value="F:GTPase activity"/>
    <property type="evidence" value="ECO:0007669"/>
    <property type="project" value="UniProtKB-UniRule"/>
</dbReference>
<dbReference type="GO" id="GO:0005525">
    <property type="term" value="F:GTP binding"/>
    <property type="evidence" value="ECO:0007669"/>
    <property type="project" value="UniProtKB-UniRule"/>
</dbReference>
<evidence type="ECO:0000256" key="2">
    <source>
        <dbReference type="ARBA" id="ARBA00022723"/>
    </source>
</evidence>
<dbReference type="Gene3D" id="3.40.50.11060">
    <property type="entry name" value="GTPase HflX, N-terminal domain"/>
    <property type="match status" value="1"/>
</dbReference>
<dbReference type="SUPFAM" id="SSF52540">
    <property type="entry name" value="P-loop containing nucleoside triphosphate hydrolases"/>
    <property type="match status" value="1"/>
</dbReference>
<dbReference type="CDD" id="cd01878">
    <property type="entry name" value="HflX"/>
    <property type="match status" value="1"/>
</dbReference>
<dbReference type="Proteomes" id="UP000472755">
    <property type="component" value="Unassembled WGS sequence"/>
</dbReference>
<dbReference type="InterPro" id="IPR025121">
    <property type="entry name" value="GTPase_HflX_N"/>
</dbReference>
<dbReference type="PROSITE" id="PS51705">
    <property type="entry name" value="G_HFLX"/>
    <property type="match status" value="1"/>
</dbReference>
<dbReference type="GO" id="GO:0046872">
    <property type="term" value="F:metal ion binding"/>
    <property type="evidence" value="ECO:0007669"/>
    <property type="project" value="UniProtKB-KW"/>
</dbReference>
<comment type="cofactor">
    <cofactor evidence="8">
        <name>Mg(2+)</name>
        <dbReference type="ChEBI" id="CHEBI:18420"/>
    </cofactor>
</comment>
<feature type="binding site" evidence="8">
    <location>
        <position position="213"/>
    </location>
    <ligand>
        <name>Mg(2+)</name>
        <dbReference type="ChEBI" id="CHEBI:18420"/>
    </ligand>
</feature>
<gene>
    <name evidence="6 12" type="primary">hflX</name>
    <name evidence="13" type="ORF">GMD52_00540</name>
    <name evidence="12" type="ORF">GMD59_11375</name>
    <name evidence="11" type="ORF">TQ39_07105</name>
</gene>
<keyword evidence="4 8" id="KW-0460">Magnesium</keyword>
<feature type="binding site" evidence="7">
    <location>
        <begin position="319"/>
        <end position="322"/>
    </location>
    <ligand>
        <name>GTP</name>
        <dbReference type="ChEBI" id="CHEBI:37565"/>
    </ligand>
</feature>
<dbReference type="Gene3D" id="3.40.50.300">
    <property type="entry name" value="P-loop containing nucleotide triphosphate hydrolases"/>
    <property type="match status" value="1"/>
</dbReference>
<comment type="caution">
    <text evidence="11">The sequence shown here is derived from an EMBL/GenBank/DDBJ whole genome shotgun (WGS) entry which is preliminary data.</text>
</comment>
<protein>
    <recommendedName>
        <fullName evidence="6">GTPase HflX</fullName>
    </recommendedName>
    <alternativeName>
        <fullName evidence="6">GTP-binding protein HflX</fullName>
    </alternativeName>
</protein>
<dbReference type="Pfam" id="PF13167">
    <property type="entry name" value="GTP-bdg_N"/>
    <property type="match status" value="1"/>
</dbReference>
<evidence type="ECO:0000256" key="4">
    <source>
        <dbReference type="ARBA" id="ARBA00022842"/>
    </source>
</evidence>
<evidence type="ECO:0000256" key="5">
    <source>
        <dbReference type="ARBA" id="ARBA00023134"/>
    </source>
</evidence>
<feature type="binding site" evidence="7">
    <location>
        <begin position="206"/>
        <end position="213"/>
    </location>
    <ligand>
        <name>GTP</name>
        <dbReference type="ChEBI" id="CHEBI:37565"/>
    </ligand>
</feature>
<dbReference type="FunFam" id="3.40.50.11060:FF:000001">
    <property type="entry name" value="GTPase HflX"/>
    <property type="match status" value="1"/>
</dbReference>